<dbReference type="SUPFAM" id="SSF52540">
    <property type="entry name" value="P-loop containing nucleoside triphosphate hydrolases"/>
    <property type="match status" value="1"/>
</dbReference>
<feature type="repeat" description="ANK" evidence="3">
    <location>
        <begin position="1503"/>
        <end position="1535"/>
    </location>
</feature>
<dbReference type="InterPro" id="IPR036770">
    <property type="entry name" value="Ankyrin_rpt-contain_sf"/>
</dbReference>
<dbReference type="PANTHER" id="PTHR44129">
    <property type="entry name" value="WD REPEAT-CONTAINING PROTEIN POP1"/>
    <property type="match status" value="1"/>
</dbReference>
<evidence type="ECO:0008006" key="9">
    <source>
        <dbReference type="Google" id="ProtNLM"/>
    </source>
</evidence>
<dbReference type="SMART" id="SM00248">
    <property type="entry name" value="ANK"/>
    <property type="match status" value="2"/>
</dbReference>
<dbReference type="InterPro" id="IPR001680">
    <property type="entry name" value="WD40_rpt"/>
</dbReference>
<dbReference type="GO" id="GO:0007165">
    <property type="term" value="P:signal transduction"/>
    <property type="evidence" value="ECO:0007669"/>
    <property type="project" value="InterPro"/>
</dbReference>
<dbReference type="Pfam" id="PF00400">
    <property type="entry name" value="WD40"/>
    <property type="match status" value="4"/>
</dbReference>
<dbReference type="Gene3D" id="3.40.50.300">
    <property type="entry name" value="P-loop containing nucleotide triphosphate hydrolases"/>
    <property type="match status" value="1"/>
</dbReference>
<keyword evidence="2" id="KW-0677">Repeat</keyword>
<feature type="domain" description="Death" evidence="5">
    <location>
        <begin position="44"/>
        <end position="80"/>
    </location>
</feature>
<sequence length="1580" mass="168256">MGGGISSLPEEVSLAEAKELAGAKWQPAWEEKFAEAKISRDEAVRCWKESEAKAAISEALYEKLHGVDRSDVAEALDFSAIIAEKRGQHLPGTREWVFEAVLRWRTDVDSAKLFWLIGGGGTGKSVAAAELLARLLDKENAAAWHFCKHTEPARSAPAVLLRSLAGMLCATVEGFGDARREGASVETDKVDELFEALVAKPLRSVKAPRGPDDALVLVIDALDELPRDALKPVLSLLATELKTLPPWIKIVATSRDEAQIKATLKGYTPTELRVDEGRNRQDVRAYLTELAKEHIELEVTMESLRHEVEAKFPELAGRLGGFAALEDPLRRAKATYAEAMRGVSGLDKLEAYRERRNPGLKQDEGDFETLYAQAAVAQKVLVDSLRKLHDDIQSPGVKGRPRSLQKLANDYGGDARYLKDLSRATILCETPDELLDVLNRLASVGLEIAQVKNKFAHPTPMGYRDFNLNVRVPLDDSQTHIAENQLNLKSIADAKHIAHDQYEVIRAALPDMCKDTSVGAEALEAFISERLNSSALDAAVSALERKADGLMLYARLIADQLEATTGKIDFASVGALPAGLDEIYEENFRRVFVDDAAWRDALPLVELVCAAAEPLTVDAASSALGWDRAWCKKVCDGLSLLFPLREGDVIGVLHKTVTDWLTGEAPFDKRSSEDDFFVARDAAHRRLARACAQAVRAGVLDTESHSSDAAADEVLASFVEGEGGVASDAYALRWCLFHMKRSSAEGEAVAVACSLSYVRKRSAGDIASFVADLRALKEQDTFLLSDALVLSRNLLSRGLPLVEQLWQRLVPRADAKSAAGRLAEDLRRVASKLPLSAARPMGLTAAGGAERCRIETRADCLATFVDPATGEPRVACGSHDGKVRIYDPVAGGAALVVINGAAERYSQVNALAAFKDPATGEPRVACGTSMHPRVADCDNGEVRIFDPVAGGEAMLLLEVGSWVYALAVFANPATGTPYLVSGSRDGKVRVFDPVAGGEALLVIDVGTTTSKLEVFKDPATGAPRLACASGDMVLVFDPVAGGDALLVLDVGSHVFALAVFKEPATSAPRLVCGSMDGKVRIFDAVSGGDTLLVLDVGSPVGALVAFKDLATGALRLASGSKDQKVRVFDPVASGEALVVLEGHKWLVASLTTFTDPATGEPRLVSADGDNVRVWNPAAGGAAIEAEPEGHSKEVRALVNFVDPATGALLVATGSWDKTVRVWDAETGGVLLVIDVGSEVNALAFFVDPATGAPRLACGSGDEKVRVFDPVAGGEALVVIAVGIEFALAFFADPTTGALRLVCGTGNWRKKSGDLRIYDPVAGGEALVVIDLGSEVRALAVFKDPATGAPRLACGARGDGKVRIYDPVAGGEALVVLEGHTESVWALTVFEDPAAGGLRLASGSIDNKVRIWDLAAGGALLFVLEGHTNTVNALTAFADPATGETRLVSGSRDKTLRVWDASKGGEALRVVAFDDDVRALAVRGDTSGLFVAFGKRWGELRIESGTTPLTLACYKGDVAAISALLQEGACVDQEDSDGYTPLFVVSLKGHIGVARLLLDAGAAVDKRRETEWSPFGIASRR</sequence>
<dbReference type="InterPro" id="IPR056884">
    <property type="entry name" value="NPHP3-like_N"/>
</dbReference>
<dbReference type="Proteomes" id="UP000789595">
    <property type="component" value="Unassembled WGS sequence"/>
</dbReference>
<feature type="repeat" description="WD" evidence="4">
    <location>
        <begin position="1423"/>
        <end position="1468"/>
    </location>
</feature>
<dbReference type="InterPro" id="IPR000488">
    <property type="entry name" value="Death_dom"/>
</dbReference>
<keyword evidence="1 4" id="KW-0853">WD repeat</keyword>
<dbReference type="InterPro" id="IPR027417">
    <property type="entry name" value="P-loop_NTPase"/>
</dbReference>
<keyword evidence="8" id="KW-1185">Reference proteome</keyword>
<dbReference type="PROSITE" id="PS50837">
    <property type="entry name" value="NACHT"/>
    <property type="match status" value="1"/>
</dbReference>
<evidence type="ECO:0000256" key="2">
    <source>
        <dbReference type="ARBA" id="ARBA00022737"/>
    </source>
</evidence>
<evidence type="ECO:0000313" key="8">
    <source>
        <dbReference type="Proteomes" id="UP000789595"/>
    </source>
</evidence>
<keyword evidence="3" id="KW-0040">ANK repeat</keyword>
<dbReference type="PRINTS" id="PR00320">
    <property type="entry name" value="GPROTEINBRPT"/>
</dbReference>
<dbReference type="Gene3D" id="2.130.10.10">
    <property type="entry name" value="YVTN repeat-like/Quinoprotein amine dehydrogenase"/>
    <property type="match status" value="5"/>
</dbReference>
<dbReference type="PROSITE" id="PS50294">
    <property type="entry name" value="WD_REPEATS_REGION"/>
    <property type="match status" value="2"/>
</dbReference>
<evidence type="ECO:0000256" key="4">
    <source>
        <dbReference type="PROSITE-ProRule" id="PRU00221"/>
    </source>
</evidence>
<dbReference type="PROSITE" id="PS50017">
    <property type="entry name" value="DEATH_DOMAIN"/>
    <property type="match status" value="1"/>
</dbReference>
<dbReference type="PROSITE" id="PS00678">
    <property type="entry name" value="WD_REPEATS_1"/>
    <property type="match status" value="2"/>
</dbReference>
<comment type="caution">
    <text evidence="7">The sequence shown here is derived from an EMBL/GenBank/DDBJ whole genome shotgun (WGS) entry which is preliminary data.</text>
</comment>
<dbReference type="InterPro" id="IPR011047">
    <property type="entry name" value="Quinoprotein_ADH-like_sf"/>
</dbReference>
<accession>A0A8J2SM89</accession>
<dbReference type="InterPro" id="IPR015943">
    <property type="entry name" value="WD40/YVTN_repeat-like_dom_sf"/>
</dbReference>
<evidence type="ECO:0000259" key="5">
    <source>
        <dbReference type="PROSITE" id="PS50017"/>
    </source>
</evidence>
<organism evidence="7 8">
    <name type="scientific">Pelagomonas calceolata</name>
    <dbReference type="NCBI Taxonomy" id="35677"/>
    <lineage>
        <taxon>Eukaryota</taxon>
        <taxon>Sar</taxon>
        <taxon>Stramenopiles</taxon>
        <taxon>Ochrophyta</taxon>
        <taxon>Pelagophyceae</taxon>
        <taxon>Pelagomonadales</taxon>
        <taxon>Pelagomonadaceae</taxon>
        <taxon>Pelagomonas</taxon>
    </lineage>
</organism>
<gene>
    <name evidence="7" type="ORF">PECAL_2P29690</name>
</gene>
<dbReference type="InterPro" id="IPR019775">
    <property type="entry name" value="WD40_repeat_CS"/>
</dbReference>
<dbReference type="SMART" id="SM00320">
    <property type="entry name" value="WD40"/>
    <property type="match status" value="10"/>
</dbReference>
<proteinExistence type="predicted"/>
<name>A0A8J2SM89_9STRA</name>
<evidence type="ECO:0000256" key="1">
    <source>
        <dbReference type="ARBA" id="ARBA00022574"/>
    </source>
</evidence>
<dbReference type="InterPro" id="IPR002110">
    <property type="entry name" value="Ankyrin_rpt"/>
</dbReference>
<feature type="repeat" description="WD" evidence="4">
    <location>
        <begin position="1209"/>
        <end position="1232"/>
    </location>
</feature>
<dbReference type="PROSITE" id="PS50082">
    <property type="entry name" value="WD_REPEATS_2"/>
    <property type="match status" value="3"/>
</dbReference>
<reference evidence="7" key="1">
    <citation type="submission" date="2021-11" db="EMBL/GenBank/DDBJ databases">
        <authorList>
            <consortium name="Genoscope - CEA"/>
            <person name="William W."/>
        </authorList>
    </citation>
    <scope>NUCLEOTIDE SEQUENCE</scope>
</reference>
<dbReference type="PROSITE" id="PS50088">
    <property type="entry name" value="ANK_REPEAT"/>
    <property type="match status" value="2"/>
</dbReference>
<dbReference type="Gene3D" id="1.25.40.20">
    <property type="entry name" value="Ankyrin repeat-containing domain"/>
    <property type="match status" value="1"/>
</dbReference>
<evidence type="ECO:0000313" key="7">
    <source>
        <dbReference type="EMBL" id="CAH0369827.1"/>
    </source>
</evidence>
<feature type="repeat" description="WD" evidence="4">
    <location>
        <begin position="1376"/>
        <end position="1421"/>
    </location>
</feature>
<dbReference type="InterPro" id="IPR050349">
    <property type="entry name" value="WD_LIS1/nudF_dynein_reg"/>
</dbReference>
<dbReference type="InterPro" id="IPR007111">
    <property type="entry name" value="NACHT_NTPase"/>
</dbReference>
<protein>
    <recommendedName>
        <fullName evidence="9">NACHT domain-containing protein</fullName>
    </recommendedName>
</protein>
<evidence type="ECO:0000256" key="3">
    <source>
        <dbReference type="PROSITE-ProRule" id="PRU00023"/>
    </source>
</evidence>
<dbReference type="EMBL" id="CAKKNE010000002">
    <property type="protein sequence ID" value="CAH0369827.1"/>
    <property type="molecule type" value="Genomic_DNA"/>
</dbReference>
<dbReference type="PROSITE" id="PS50297">
    <property type="entry name" value="ANK_REP_REGION"/>
    <property type="match status" value="2"/>
</dbReference>
<dbReference type="InterPro" id="IPR020472">
    <property type="entry name" value="WD40_PAC1"/>
</dbReference>
<dbReference type="SUPFAM" id="SSF48403">
    <property type="entry name" value="Ankyrin repeat"/>
    <property type="match status" value="1"/>
</dbReference>
<evidence type="ECO:0000259" key="6">
    <source>
        <dbReference type="PROSITE" id="PS50837"/>
    </source>
</evidence>
<dbReference type="SUPFAM" id="SSF50998">
    <property type="entry name" value="Quinoprotein alcohol dehydrogenase-like"/>
    <property type="match status" value="2"/>
</dbReference>
<feature type="domain" description="NACHT" evidence="6">
    <location>
        <begin position="112"/>
        <end position="258"/>
    </location>
</feature>
<dbReference type="Pfam" id="PF12796">
    <property type="entry name" value="Ank_2"/>
    <property type="match status" value="1"/>
</dbReference>
<dbReference type="Pfam" id="PF24883">
    <property type="entry name" value="NPHP3_N"/>
    <property type="match status" value="1"/>
</dbReference>
<dbReference type="OrthoDB" id="206617at2759"/>
<feature type="repeat" description="ANK" evidence="3">
    <location>
        <begin position="1536"/>
        <end position="1568"/>
    </location>
</feature>